<gene>
    <name evidence="2" type="ORF">GTH32_18080</name>
</gene>
<dbReference type="InterPro" id="IPR001387">
    <property type="entry name" value="Cro/C1-type_HTH"/>
</dbReference>
<evidence type="ECO:0000313" key="3">
    <source>
        <dbReference type="Proteomes" id="UP000470213"/>
    </source>
</evidence>
<sequence>MAVTKFGKELRILRMERDLILKDMANSLGISSALLSAIELGNRKIPKGLIEKLKSQYDLDEAFVNKLHQLAIESEQSIEFDLNGVDEETTRFLTTFARHYREESGREKVKALMRMLEDD</sequence>
<dbReference type="EMBL" id="JAAAWN010000038">
    <property type="protein sequence ID" value="NDV93080.1"/>
    <property type="molecule type" value="Genomic_DNA"/>
</dbReference>
<comment type="caution">
    <text evidence="2">The sequence shown here is derived from an EMBL/GenBank/DDBJ whole genome shotgun (WGS) entry which is preliminary data.</text>
</comment>
<dbReference type="PROSITE" id="PS50943">
    <property type="entry name" value="HTH_CROC1"/>
    <property type="match status" value="1"/>
</dbReference>
<keyword evidence="3" id="KW-1185">Reference proteome</keyword>
<organism evidence="2 3">
    <name type="scientific">Alteromonas profundi</name>
    <dbReference type="NCBI Taxonomy" id="2696062"/>
    <lineage>
        <taxon>Bacteria</taxon>
        <taxon>Pseudomonadati</taxon>
        <taxon>Pseudomonadota</taxon>
        <taxon>Gammaproteobacteria</taxon>
        <taxon>Alteromonadales</taxon>
        <taxon>Alteromonadaceae</taxon>
        <taxon>Alteromonas/Salinimonas group</taxon>
        <taxon>Alteromonas</taxon>
    </lineage>
</organism>
<dbReference type="SUPFAM" id="SSF47413">
    <property type="entry name" value="lambda repressor-like DNA-binding domains"/>
    <property type="match status" value="1"/>
</dbReference>
<reference evidence="2 3" key="1">
    <citation type="submission" date="2020-01" db="EMBL/GenBank/DDBJ databases">
        <authorList>
            <person name="Chen J."/>
            <person name="Zhu S."/>
            <person name="Yang J."/>
        </authorList>
    </citation>
    <scope>NUCLEOTIDE SEQUENCE [LARGE SCALE GENOMIC DNA]</scope>
    <source>
        <strain evidence="2 3">345S023</strain>
    </source>
</reference>
<accession>A0A7X5LPB2</accession>
<dbReference type="InterPro" id="IPR010982">
    <property type="entry name" value="Lambda_DNA-bd_dom_sf"/>
</dbReference>
<evidence type="ECO:0000313" key="2">
    <source>
        <dbReference type="EMBL" id="NDV93080.1"/>
    </source>
</evidence>
<feature type="domain" description="HTH cro/C1-type" evidence="1">
    <location>
        <begin position="10"/>
        <end position="64"/>
    </location>
</feature>
<evidence type="ECO:0000259" key="1">
    <source>
        <dbReference type="PROSITE" id="PS50943"/>
    </source>
</evidence>
<dbReference type="Gene3D" id="1.10.260.40">
    <property type="entry name" value="lambda repressor-like DNA-binding domains"/>
    <property type="match status" value="1"/>
</dbReference>
<dbReference type="GO" id="GO:0003677">
    <property type="term" value="F:DNA binding"/>
    <property type="evidence" value="ECO:0007669"/>
    <property type="project" value="InterPro"/>
</dbReference>
<name>A0A7X5LPB2_9ALTE</name>
<dbReference type="Proteomes" id="UP000470213">
    <property type="component" value="Unassembled WGS sequence"/>
</dbReference>
<protein>
    <recommendedName>
        <fullName evidence="1">HTH cro/C1-type domain-containing protein</fullName>
    </recommendedName>
</protein>
<dbReference type="RefSeq" id="WP_163088413.1">
    <property type="nucleotide sequence ID" value="NZ_JAAAWN010000038.1"/>
</dbReference>
<proteinExistence type="predicted"/>
<dbReference type="AlphaFoldDB" id="A0A7X5LPB2"/>
<dbReference type="Pfam" id="PF13560">
    <property type="entry name" value="HTH_31"/>
    <property type="match status" value="1"/>
</dbReference>